<proteinExistence type="predicted"/>
<name>A0ABW8YT24_9FLAO</name>
<protein>
    <submittedName>
        <fullName evidence="3">Type II CAAX endopeptidase family protein</fullName>
    </submittedName>
</protein>
<gene>
    <name evidence="3" type="ORF">ABS766_03345</name>
</gene>
<dbReference type="InterPro" id="IPR003675">
    <property type="entry name" value="Rce1/LyrA-like_dom"/>
</dbReference>
<organism evidence="3 4">
    <name type="scientific">Flavobacterium rhizosphaerae</name>
    <dbReference type="NCBI Taxonomy" id="3163298"/>
    <lineage>
        <taxon>Bacteria</taxon>
        <taxon>Pseudomonadati</taxon>
        <taxon>Bacteroidota</taxon>
        <taxon>Flavobacteriia</taxon>
        <taxon>Flavobacteriales</taxon>
        <taxon>Flavobacteriaceae</taxon>
        <taxon>Flavobacterium</taxon>
    </lineage>
</organism>
<dbReference type="PANTHER" id="PTHR36435:SF1">
    <property type="entry name" value="CAAX AMINO TERMINAL PROTEASE FAMILY PROTEIN"/>
    <property type="match status" value="1"/>
</dbReference>
<dbReference type="RefSeq" id="WP_408083699.1">
    <property type="nucleotide sequence ID" value="NZ_JBELPZ010000002.1"/>
</dbReference>
<accession>A0ABW8YT24</accession>
<evidence type="ECO:0000313" key="4">
    <source>
        <dbReference type="Proteomes" id="UP001629156"/>
    </source>
</evidence>
<keyword evidence="1" id="KW-0812">Transmembrane</keyword>
<keyword evidence="1" id="KW-0472">Membrane</keyword>
<feature type="transmembrane region" description="Helical" evidence="1">
    <location>
        <begin position="189"/>
        <end position="209"/>
    </location>
</feature>
<feature type="transmembrane region" description="Helical" evidence="1">
    <location>
        <begin position="34"/>
        <end position="53"/>
    </location>
</feature>
<sequence>MPKDTLIKNKWIALLLLTIPVAMANFPIAKFPVKFIIITAVVFVFTWLQNGSLRPLNFKKLSLKDLGIIIITYIALELVMDFAIQPLISFLFNEPADYSTFAVLEGNTPKYLKYLFYMWISAAIGEEVLYRGFIFAQLEKLIGNKKFVIILISAILFAIPHLYLGIAGVVSTFVFGLAFGLLYARYKNIWINIIVHGLIDTLFLTLAYFGEIGFYE</sequence>
<keyword evidence="4" id="KW-1185">Reference proteome</keyword>
<feature type="transmembrane region" description="Helical" evidence="1">
    <location>
        <begin position="150"/>
        <end position="183"/>
    </location>
</feature>
<dbReference type="PANTHER" id="PTHR36435">
    <property type="entry name" value="SLR1288 PROTEIN"/>
    <property type="match status" value="1"/>
</dbReference>
<evidence type="ECO:0000256" key="1">
    <source>
        <dbReference type="SAM" id="Phobius"/>
    </source>
</evidence>
<dbReference type="Proteomes" id="UP001629156">
    <property type="component" value="Unassembled WGS sequence"/>
</dbReference>
<feature type="transmembrane region" description="Helical" evidence="1">
    <location>
        <begin position="111"/>
        <end position="130"/>
    </location>
</feature>
<dbReference type="InterPro" id="IPR052710">
    <property type="entry name" value="CAAX_protease"/>
</dbReference>
<evidence type="ECO:0000259" key="2">
    <source>
        <dbReference type="Pfam" id="PF02517"/>
    </source>
</evidence>
<feature type="transmembrane region" description="Helical" evidence="1">
    <location>
        <begin position="65"/>
        <end position="91"/>
    </location>
</feature>
<keyword evidence="1" id="KW-1133">Transmembrane helix</keyword>
<feature type="domain" description="CAAX prenyl protease 2/Lysostaphin resistance protein A-like" evidence="2">
    <location>
        <begin position="112"/>
        <end position="201"/>
    </location>
</feature>
<dbReference type="Pfam" id="PF02517">
    <property type="entry name" value="Rce1-like"/>
    <property type="match status" value="1"/>
</dbReference>
<comment type="caution">
    <text evidence="3">The sequence shown here is derived from an EMBL/GenBank/DDBJ whole genome shotgun (WGS) entry which is preliminary data.</text>
</comment>
<evidence type="ECO:0000313" key="3">
    <source>
        <dbReference type="EMBL" id="MFL9843449.1"/>
    </source>
</evidence>
<dbReference type="EMBL" id="JBELPZ010000002">
    <property type="protein sequence ID" value="MFL9843449.1"/>
    <property type="molecule type" value="Genomic_DNA"/>
</dbReference>
<reference evidence="3 4" key="1">
    <citation type="submission" date="2024-06" db="EMBL/GenBank/DDBJ databases">
        <authorList>
            <person name="Kaempfer P."/>
            <person name="Viver T."/>
        </authorList>
    </citation>
    <scope>NUCLEOTIDE SEQUENCE [LARGE SCALE GENOMIC DNA]</scope>
    <source>
        <strain evidence="3 4">ST-119</strain>
    </source>
</reference>